<dbReference type="AlphaFoldDB" id="A0A1F4NQ96"/>
<proteinExistence type="predicted"/>
<evidence type="ECO:0000313" key="2">
    <source>
        <dbReference type="EMBL" id="OGB73629.1"/>
    </source>
</evidence>
<organism evidence="2 3">
    <name type="scientific">candidate division Kazan bacterium RIFCSPLOWO2_01_FULL_45_19</name>
    <dbReference type="NCBI Taxonomy" id="1798538"/>
    <lineage>
        <taxon>Bacteria</taxon>
        <taxon>Bacteria division Kazan-3B-28</taxon>
    </lineage>
</organism>
<evidence type="ECO:0008006" key="4">
    <source>
        <dbReference type="Google" id="ProtNLM"/>
    </source>
</evidence>
<feature type="transmembrane region" description="Helical" evidence="1">
    <location>
        <begin position="28"/>
        <end position="46"/>
    </location>
</feature>
<feature type="transmembrane region" description="Helical" evidence="1">
    <location>
        <begin position="52"/>
        <end position="71"/>
    </location>
</feature>
<evidence type="ECO:0000256" key="1">
    <source>
        <dbReference type="SAM" id="Phobius"/>
    </source>
</evidence>
<sequence>MADPKQEVGTLRYEWTALEFPRVERTRVWYLVAGLVGLGLLAYTIYTRQWAGTAVVLMIGVVVYLMGRVVPRTFVHRLTSRGVEVGDKFYPYTELRAFWVINTSNSRTLNLISAKKFSLLLTLQLEGADVEKVREVLLEFLPEEPGRGEDVIDRVGRFFRF</sequence>
<reference evidence="2 3" key="1">
    <citation type="journal article" date="2016" name="Nat. Commun.">
        <title>Thousands of microbial genomes shed light on interconnected biogeochemical processes in an aquifer system.</title>
        <authorList>
            <person name="Anantharaman K."/>
            <person name="Brown C.T."/>
            <person name="Hug L.A."/>
            <person name="Sharon I."/>
            <person name="Castelle C.J."/>
            <person name="Probst A.J."/>
            <person name="Thomas B.C."/>
            <person name="Singh A."/>
            <person name="Wilkins M.J."/>
            <person name="Karaoz U."/>
            <person name="Brodie E.L."/>
            <person name="Williams K.H."/>
            <person name="Hubbard S.S."/>
            <person name="Banfield J.F."/>
        </authorList>
    </citation>
    <scope>NUCLEOTIDE SEQUENCE [LARGE SCALE GENOMIC DNA]</scope>
</reference>
<dbReference type="EMBL" id="METD01000001">
    <property type="protein sequence ID" value="OGB73629.1"/>
    <property type="molecule type" value="Genomic_DNA"/>
</dbReference>
<protein>
    <recommendedName>
        <fullName evidence="4">DUF5673 domain-containing protein</fullName>
    </recommendedName>
</protein>
<dbReference type="Proteomes" id="UP000178085">
    <property type="component" value="Unassembled WGS sequence"/>
</dbReference>
<name>A0A1F4NQ96_UNCK3</name>
<gene>
    <name evidence="2" type="ORF">A3K51_02160</name>
</gene>
<evidence type="ECO:0000313" key="3">
    <source>
        <dbReference type="Proteomes" id="UP000178085"/>
    </source>
</evidence>
<keyword evidence="1" id="KW-0472">Membrane</keyword>
<keyword evidence="1" id="KW-0812">Transmembrane</keyword>
<comment type="caution">
    <text evidence="2">The sequence shown here is derived from an EMBL/GenBank/DDBJ whole genome shotgun (WGS) entry which is preliminary data.</text>
</comment>
<accession>A0A1F4NQ96</accession>
<keyword evidence="1" id="KW-1133">Transmembrane helix</keyword>